<dbReference type="PANTHER" id="PTHR35394:SF5">
    <property type="entry name" value="DUF3176 DOMAIN-CONTAINING PROTEIN"/>
    <property type="match status" value="1"/>
</dbReference>
<feature type="non-terminal residue" evidence="2">
    <location>
        <position position="57"/>
    </location>
</feature>
<dbReference type="Proteomes" id="UP000250140">
    <property type="component" value="Unassembled WGS sequence"/>
</dbReference>
<keyword evidence="1" id="KW-0812">Transmembrane</keyword>
<protein>
    <submittedName>
        <fullName evidence="2">Uncharacterized protein</fullName>
    </submittedName>
</protein>
<gene>
    <name evidence="2" type="ORF">AOQ84DRAFT_278825</name>
</gene>
<reference evidence="2 3" key="1">
    <citation type="journal article" date="2016" name="Nat. Commun.">
        <title>Ectomycorrhizal ecology is imprinted in the genome of the dominant symbiotic fungus Cenococcum geophilum.</title>
        <authorList>
            <consortium name="DOE Joint Genome Institute"/>
            <person name="Peter M."/>
            <person name="Kohler A."/>
            <person name="Ohm R.A."/>
            <person name="Kuo A."/>
            <person name="Krutzmann J."/>
            <person name="Morin E."/>
            <person name="Arend M."/>
            <person name="Barry K.W."/>
            <person name="Binder M."/>
            <person name="Choi C."/>
            <person name="Clum A."/>
            <person name="Copeland A."/>
            <person name="Grisel N."/>
            <person name="Haridas S."/>
            <person name="Kipfer T."/>
            <person name="LaButti K."/>
            <person name="Lindquist E."/>
            <person name="Lipzen A."/>
            <person name="Maire R."/>
            <person name="Meier B."/>
            <person name="Mihaltcheva S."/>
            <person name="Molinier V."/>
            <person name="Murat C."/>
            <person name="Poggeler S."/>
            <person name="Quandt C.A."/>
            <person name="Sperisen C."/>
            <person name="Tritt A."/>
            <person name="Tisserant E."/>
            <person name="Crous P.W."/>
            <person name="Henrissat B."/>
            <person name="Nehls U."/>
            <person name="Egli S."/>
            <person name="Spatafora J.W."/>
            <person name="Grigoriev I.V."/>
            <person name="Martin F.M."/>
        </authorList>
    </citation>
    <scope>NUCLEOTIDE SEQUENCE [LARGE SCALE GENOMIC DNA]</scope>
    <source>
        <strain evidence="2 3">CBS 207.34</strain>
    </source>
</reference>
<dbReference type="PANTHER" id="PTHR35394">
    <property type="entry name" value="DUF3176 DOMAIN-CONTAINING PROTEIN"/>
    <property type="match status" value="1"/>
</dbReference>
<organism evidence="2 3">
    <name type="scientific">Glonium stellatum</name>
    <dbReference type="NCBI Taxonomy" id="574774"/>
    <lineage>
        <taxon>Eukaryota</taxon>
        <taxon>Fungi</taxon>
        <taxon>Dikarya</taxon>
        <taxon>Ascomycota</taxon>
        <taxon>Pezizomycotina</taxon>
        <taxon>Dothideomycetes</taxon>
        <taxon>Pleosporomycetidae</taxon>
        <taxon>Gloniales</taxon>
        <taxon>Gloniaceae</taxon>
        <taxon>Glonium</taxon>
    </lineage>
</organism>
<dbReference type="Pfam" id="PF11374">
    <property type="entry name" value="DUF3176"/>
    <property type="match status" value="1"/>
</dbReference>
<accession>A0A8E2F0A2</accession>
<dbReference type="InterPro" id="IPR021514">
    <property type="entry name" value="DUF3176"/>
</dbReference>
<proteinExistence type="predicted"/>
<evidence type="ECO:0000256" key="1">
    <source>
        <dbReference type="SAM" id="Phobius"/>
    </source>
</evidence>
<keyword evidence="1" id="KW-0472">Membrane</keyword>
<evidence type="ECO:0000313" key="2">
    <source>
        <dbReference type="EMBL" id="OCL08202.1"/>
    </source>
</evidence>
<feature type="transmembrane region" description="Helical" evidence="1">
    <location>
        <begin position="6"/>
        <end position="29"/>
    </location>
</feature>
<sequence length="57" mass="6461">PLGITLNAFVSLLAAIAKGSMLVPVTTYISQPKWHWFSRPRNLKDFEIFDDASRGPW</sequence>
<feature type="non-terminal residue" evidence="2">
    <location>
        <position position="1"/>
    </location>
</feature>
<keyword evidence="1" id="KW-1133">Transmembrane helix</keyword>
<dbReference type="AlphaFoldDB" id="A0A8E2F0A2"/>
<keyword evidence="3" id="KW-1185">Reference proteome</keyword>
<dbReference type="EMBL" id="KV749699">
    <property type="protein sequence ID" value="OCL08202.1"/>
    <property type="molecule type" value="Genomic_DNA"/>
</dbReference>
<name>A0A8E2F0A2_9PEZI</name>
<evidence type="ECO:0000313" key="3">
    <source>
        <dbReference type="Proteomes" id="UP000250140"/>
    </source>
</evidence>
<dbReference type="OrthoDB" id="5376804at2759"/>